<gene>
    <name evidence="2" type="ORF">SAMN04488513_10920</name>
</gene>
<evidence type="ECO:0000313" key="3">
    <source>
        <dbReference type="Proteomes" id="UP000184543"/>
    </source>
</evidence>
<evidence type="ECO:0000259" key="1">
    <source>
        <dbReference type="Pfam" id="PF14065"/>
    </source>
</evidence>
<reference evidence="3" key="1">
    <citation type="submission" date="2016-11" db="EMBL/GenBank/DDBJ databases">
        <authorList>
            <person name="Varghese N."/>
            <person name="Submissions S."/>
        </authorList>
    </citation>
    <scope>NUCLEOTIDE SEQUENCE [LARGE SCALE GENOMIC DNA]</scope>
    <source>
        <strain evidence="3">DSM 19858</strain>
    </source>
</reference>
<dbReference type="EMBL" id="FQYU01000009">
    <property type="protein sequence ID" value="SHJ79289.1"/>
    <property type="molecule type" value="Genomic_DNA"/>
</dbReference>
<sequence length="200" mass="22894">MIHSTLKFLTRSVNDYLKIKNGLDEDKVFLTHVSGEGGVAIPDKALGLSLVNIEEEKVFKEQSATFINGDGTVEYRNPEIKLNLYILISANYQNKNIDDPSDDYYEGLKQLSHVISFFQAKNVFTHDNSPVLAAEEPKIKKLVMDLYSYSFEQMYNFWSVLGTKYLPSVLYKVRMITIQEDELISDARPIEEIDLLAKNK</sequence>
<accession>A0A1M6M758</accession>
<dbReference type="AlphaFoldDB" id="A0A1M6M758"/>
<dbReference type="Pfam" id="PF14065">
    <property type="entry name" value="Pvc16_N"/>
    <property type="match status" value="1"/>
</dbReference>
<organism evidence="2 3">
    <name type="scientific">Pseudozobellia thermophila</name>
    <dbReference type="NCBI Taxonomy" id="192903"/>
    <lineage>
        <taxon>Bacteria</taxon>
        <taxon>Pseudomonadati</taxon>
        <taxon>Bacteroidota</taxon>
        <taxon>Flavobacteriia</taxon>
        <taxon>Flavobacteriales</taxon>
        <taxon>Flavobacteriaceae</taxon>
        <taxon>Pseudozobellia</taxon>
    </lineage>
</organism>
<name>A0A1M6M758_9FLAO</name>
<protein>
    <recommendedName>
        <fullName evidence="1">Pvc16 N-terminal domain-containing protein</fullName>
    </recommendedName>
</protein>
<feature type="domain" description="Pvc16 N-terminal" evidence="1">
    <location>
        <begin position="10"/>
        <end position="191"/>
    </location>
</feature>
<evidence type="ECO:0000313" key="2">
    <source>
        <dbReference type="EMBL" id="SHJ79289.1"/>
    </source>
</evidence>
<keyword evidence="3" id="KW-1185">Reference proteome</keyword>
<proteinExistence type="predicted"/>
<dbReference type="RefSeq" id="WP_072995093.1">
    <property type="nucleotide sequence ID" value="NZ_FQYU01000009.1"/>
</dbReference>
<dbReference type="InterPro" id="IPR025351">
    <property type="entry name" value="Pvc16_N"/>
</dbReference>
<dbReference type="STRING" id="192903.SAMN04488513_10920"/>
<dbReference type="Proteomes" id="UP000184543">
    <property type="component" value="Unassembled WGS sequence"/>
</dbReference>